<dbReference type="NCBIfam" id="NF001304">
    <property type="entry name" value="PRK00249.1-4"/>
    <property type="match status" value="1"/>
</dbReference>
<feature type="compositionally biased region" description="Low complexity" evidence="12">
    <location>
        <begin position="80"/>
        <end position="95"/>
    </location>
</feature>
<dbReference type="PANTHER" id="PTHR34933:SF1">
    <property type="entry name" value="FLAGELLAR L-RING PROTEIN"/>
    <property type="match status" value="1"/>
</dbReference>
<dbReference type="Pfam" id="PF02107">
    <property type="entry name" value="FlgH"/>
    <property type="match status" value="1"/>
</dbReference>
<keyword evidence="8 11" id="KW-0975">Bacterial flagellum</keyword>
<dbReference type="AlphaFoldDB" id="A0A498C0Q8"/>
<dbReference type="RefSeq" id="WP_121442316.1">
    <property type="nucleotide sequence ID" value="NZ_RCDA01000002.1"/>
</dbReference>
<evidence type="ECO:0000313" key="15">
    <source>
        <dbReference type="Proteomes" id="UP000275461"/>
    </source>
</evidence>
<reference evidence="14 15" key="1">
    <citation type="submission" date="2018-10" db="EMBL/GenBank/DDBJ databases">
        <title>Genomic Encyclopedia of Type Strains, Phase IV (KMG-IV): sequencing the most valuable type-strain genomes for metagenomic binning, comparative biology and taxonomic classification.</title>
        <authorList>
            <person name="Goeker M."/>
        </authorList>
    </citation>
    <scope>NUCLEOTIDE SEQUENCE [LARGE SCALE GENOMIC DNA]</scope>
    <source>
        <strain evidence="14 15">DSM 12769</strain>
    </source>
</reference>
<dbReference type="InterPro" id="IPR000527">
    <property type="entry name" value="Flag_Lring"/>
</dbReference>
<dbReference type="EMBL" id="RCDA01000002">
    <property type="protein sequence ID" value="RLK48669.1"/>
    <property type="molecule type" value="Genomic_DNA"/>
</dbReference>
<keyword evidence="15" id="KW-1185">Reference proteome</keyword>
<evidence type="ECO:0000256" key="1">
    <source>
        <dbReference type="ARBA" id="ARBA00002591"/>
    </source>
</evidence>
<comment type="similarity">
    <text evidence="3 11">Belongs to the FlgH family.</text>
</comment>
<dbReference type="PROSITE" id="PS51257">
    <property type="entry name" value="PROKAR_LIPOPROTEIN"/>
    <property type="match status" value="1"/>
</dbReference>
<keyword evidence="10 11" id="KW-0449">Lipoprotein</keyword>
<keyword evidence="5 11" id="KW-0732">Signal</keyword>
<dbReference type="HAMAP" id="MF_00415">
    <property type="entry name" value="FlgH"/>
    <property type="match status" value="1"/>
</dbReference>
<sequence length="224" mass="24009">MDNRLVKLLFLVLATAVLAGCASVPDQAPEPLPLPEIAEPERQNNGAIFQAGGEQRLFEDRRSRRVGDVITVLFEENTDASKSTSSSMNKSSNANLPAPTWAGREATRGGVPLEFDAEADRSFSGDGAADQSNELTGTLTAIVTDTMPNGYLVIEGQKKLTLNQGAEYVTISGIVRPDDVGADNTVSSLRVANAQIAYTGTGALAESNRPGWLTRVFNSRWWPL</sequence>
<evidence type="ECO:0000256" key="2">
    <source>
        <dbReference type="ARBA" id="ARBA00004635"/>
    </source>
</evidence>
<proteinExistence type="inferred from homology"/>
<evidence type="ECO:0000256" key="9">
    <source>
        <dbReference type="ARBA" id="ARBA00023237"/>
    </source>
</evidence>
<evidence type="ECO:0000256" key="13">
    <source>
        <dbReference type="SAM" id="SignalP"/>
    </source>
</evidence>
<evidence type="ECO:0000313" key="14">
    <source>
        <dbReference type="EMBL" id="RLK48669.1"/>
    </source>
</evidence>
<dbReference type="OrthoDB" id="9789463at2"/>
<comment type="caution">
    <text evidence="14">The sequence shown here is derived from an EMBL/GenBank/DDBJ whole genome shotgun (WGS) entry which is preliminary data.</text>
</comment>
<keyword evidence="7" id="KW-0564">Palmitate</keyword>
<dbReference type="PANTHER" id="PTHR34933">
    <property type="entry name" value="FLAGELLAR L-RING PROTEIN"/>
    <property type="match status" value="1"/>
</dbReference>
<feature type="region of interest" description="Disordered" evidence="12">
    <location>
        <begin position="78"/>
        <end position="104"/>
    </location>
</feature>
<evidence type="ECO:0000256" key="12">
    <source>
        <dbReference type="SAM" id="MobiDB-lite"/>
    </source>
</evidence>
<dbReference type="GO" id="GO:0003774">
    <property type="term" value="F:cytoskeletal motor activity"/>
    <property type="evidence" value="ECO:0007669"/>
    <property type="project" value="InterPro"/>
</dbReference>
<evidence type="ECO:0000256" key="3">
    <source>
        <dbReference type="ARBA" id="ARBA00006929"/>
    </source>
</evidence>
<dbReference type="GO" id="GO:0009427">
    <property type="term" value="C:bacterial-type flagellum basal body, distal rod, L ring"/>
    <property type="evidence" value="ECO:0007669"/>
    <property type="project" value="InterPro"/>
</dbReference>
<keyword evidence="9 11" id="KW-0998">Cell outer membrane</keyword>
<comment type="function">
    <text evidence="1 11">Assembles around the rod to form the L-ring and probably protects the motor/basal body from shearing forces during rotation.</text>
</comment>
<name>A0A498C0Q8_9GAMM</name>
<evidence type="ECO:0000256" key="11">
    <source>
        <dbReference type="HAMAP-Rule" id="MF_00415"/>
    </source>
</evidence>
<comment type="subcellular location">
    <subcellularLocation>
        <location evidence="11">Cell outer membrane</location>
        <topology evidence="11">Lipid-anchor</topology>
    </subcellularLocation>
    <subcellularLocation>
        <location evidence="11">Bacterial flagellum basal body</location>
    </subcellularLocation>
    <subcellularLocation>
        <location evidence="2">Membrane</location>
        <topology evidence="2">Lipid-anchor</topology>
    </subcellularLocation>
</comment>
<organism evidence="14 15">
    <name type="scientific">Alkalispirillum mobile</name>
    <dbReference type="NCBI Taxonomy" id="85925"/>
    <lineage>
        <taxon>Bacteria</taxon>
        <taxon>Pseudomonadati</taxon>
        <taxon>Pseudomonadota</taxon>
        <taxon>Gammaproteobacteria</taxon>
        <taxon>Chromatiales</taxon>
        <taxon>Ectothiorhodospiraceae</taxon>
        <taxon>Alkalispirillum</taxon>
    </lineage>
</organism>
<keyword evidence="6 11" id="KW-0472">Membrane</keyword>
<evidence type="ECO:0000256" key="6">
    <source>
        <dbReference type="ARBA" id="ARBA00023136"/>
    </source>
</evidence>
<keyword evidence="14" id="KW-0969">Cilium</keyword>
<evidence type="ECO:0000256" key="5">
    <source>
        <dbReference type="ARBA" id="ARBA00022729"/>
    </source>
</evidence>
<comment type="subunit">
    <text evidence="4 11">The basal body constitutes a major portion of the flagellar organelle and consists of four rings (L,P,S, and M) mounted on a central rod.</text>
</comment>
<gene>
    <name evidence="11" type="primary">flgH</name>
    <name evidence="14" type="ORF">DFR31_1780</name>
</gene>
<dbReference type="GO" id="GO:0009279">
    <property type="term" value="C:cell outer membrane"/>
    <property type="evidence" value="ECO:0007669"/>
    <property type="project" value="UniProtKB-SubCell"/>
</dbReference>
<feature type="signal peptide" evidence="13">
    <location>
        <begin position="1"/>
        <end position="19"/>
    </location>
</feature>
<dbReference type="Proteomes" id="UP000275461">
    <property type="component" value="Unassembled WGS sequence"/>
</dbReference>
<keyword evidence="14" id="KW-0282">Flagellum</keyword>
<accession>A0A498C0Q8</accession>
<evidence type="ECO:0000256" key="4">
    <source>
        <dbReference type="ARBA" id="ARBA00011439"/>
    </source>
</evidence>
<evidence type="ECO:0000256" key="8">
    <source>
        <dbReference type="ARBA" id="ARBA00023143"/>
    </source>
</evidence>
<dbReference type="PRINTS" id="PR01008">
    <property type="entry name" value="FLGLRINGFLGH"/>
</dbReference>
<evidence type="ECO:0000256" key="10">
    <source>
        <dbReference type="ARBA" id="ARBA00023288"/>
    </source>
</evidence>
<keyword evidence="14" id="KW-0966">Cell projection</keyword>
<evidence type="ECO:0000256" key="7">
    <source>
        <dbReference type="ARBA" id="ARBA00023139"/>
    </source>
</evidence>
<protein>
    <recommendedName>
        <fullName evidence="11">Flagellar L-ring protein</fullName>
    </recommendedName>
    <alternativeName>
        <fullName evidence="11">Basal body L-ring protein</fullName>
    </alternativeName>
</protein>
<dbReference type="GO" id="GO:0071973">
    <property type="term" value="P:bacterial-type flagellum-dependent cell motility"/>
    <property type="evidence" value="ECO:0007669"/>
    <property type="project" value="InterPro"/>
</dbReference>
<feature type="chain" id="PRO_5019819136" description="Flagellar L-ring protein" evidence="13">
    <location>
        <begin position="20"/>
        <end position="224"/>
    </location>
</feature>